<reference evidence="1" key="1">
    <citation type="journal article" date="2025" name="Int. J. Syst. Evol. Microbiol.">
        <title>Inconstantimicrobium mannanitabidum sp. nov., a novel member of the family Clostridiaceae isolated from anoxic soil under the treatment of reductive soil disinfestation.</title>
        <authorList>
            <person name="Ueki A."/>
            <person name="Tonouchi A."/>
            <person name="Honma S."/>
            <person name="Kaku N."/>
            <person name="Ueki K."/>
        </authorList>
    </citation>
    <scope>NUCLEOTIDE SEQUENCE</scope>
    <source>
        <strain evidence="1">TW13</strain>
    </source>
</reference>
<gene>
    <name evidence="1" type="ORF">rsdtw13_28220</name>
</gene>
<sequence length="289" mass="33160">MIKKPRYNISKVVIISIFLNLVQMVLITLFIYYKNRNPYMLDGNFIVYIIAISIGVNNIITGIIFYNILFKKGRNNLIDTIKDLEKFNTTLRTQRHDYLNHIQVIYSLMELEEFDEARKYIEPVYKDIVRVSKALKTSKPAVNALLQAKLQMAEKNGIEMELEIKSDLSQLSMEAWEFCRVVGNIIDNAIFALKLKPDDRYMLVEFMEDLENISVYISNNGSVIPKEIIGEIFKQGFTTKGDKGDGMGLSIVKEIVESFSGTVTVTSNERKTCFAIILPKKGYKAHEIN</sequence>
<proteinExistence type="predicted"/>
<organism evidence="1 2">
    <name type="scientific">Inconstantimicrobium mannanitabidum</name>
    <dbReference type="NCBI Taxonomy" id="1604901"/>
    <lineage>
        <taxon>Bacteria</taxon>
        <taxon>Bacillati</taxon>
        <taxon>Bacillota</taxon>
        <taxon>Clostridia</taxon>
        <taxon>Eubacteriales</taxon>
        <taxon>Clostridiaceae</taxon>
        <taxon>Inconstantimicrobium</taxon>
    </lineage>
</organism>
<dbReference type="EMBL" id="BROD01000001">
    <property type="protein sequence ID" value="GKX67564.1"/>
    <property type="molecule type" value="Genomic_DNA"/>
</dbReference>
<keyword evidence="2" id="KW-1185">Reference proteome</keyword>
<evidence type="ECO:0000313" key="1">
    <source>
        <dbReference type="EMBL" id="GKX67564.1"/>
    </source>
</evidence>
<accession>A0ACB5RF94</accession>
<name>A0ACB5RF94_9CLOT</name>
<dbReference type="Proteomes" id="UP001058074">
    <property type="component" value="Unassembled WGS sequence"/>
</dbReference>
<evidence type="ECO:0000313" key="2">
    <source>
        <dbReference type="Proteomes" id="UP001058074"/>
    </source>
</evidence>
<comment type="caution">
    <text evidence="1">The sequence shown here is derived from an EMBL/GenBank/DDBJ whole genome shotgun (WGS) entry which is preliminary data.</text>
</comment>
<protein>
    <submittedName>
        <fullName evidence="1">Uncharacterized protein</fullName>
    </submittedName>
</protein>